<keyword evidence="3" id="KW-1185">Reference proteome</keyword>
<dbReference type="Proteomes" id="UP001300745">
    <property type="component" value="Unassembled WGS sequence"/>
</dbReference>
<dbReference type="InterPro" id="IPR055140">
    <property type="entry name" value="Thiolase_C_2"/>
</dbReference>
<dbReference type="SUPFAM" id="SSF53901">
    <property type="entry name" value="Thiolase-like"/>
    <property type="match status" value="2"/>
</dbReference>
<dbReference type="InterPro" id="IPR002155">
    <property type="entry name" value="Thiolase"/>
</dbReference>
<protein>
    <submittedName>
        <fullName evidence="2">Acetyl-CoA acetyltransferase</fullName>
    </submittedName>
</protein>
<dbReference type="PANTHER" id="PTHR42870:SF1">
    <property type="entry name" value="NON-SPECIFIC LIPID-TRANSFER PROTEIN-LIKE 2"/>
    <property type="match status" value="1"/>
</dbReference>
<dbReference type="PANTHER" id="PTHR42870">
    <property type="entry name" value="ACETYL-COA C-ACETYLTRANSFERASE"/>
    <property type="match status" value="1"/>
</dbReference>
<proteinExistence type="predicted"/>
<dbReference type="NCBIfam" id="NF004811">
    <property type="entry name" value="PRK06158.1"/>
    <property type="match status" value="1"/>
</dbReference>
<dbReference type="CDD" id="cd00829">
    <property type="entry name" value="SCP-x_thiolase"/>
    <property type="match status" value="1"/>
</dbReference>
<reference evidence="2 3" key="1">
    <citation type="submission" date="2022-11" db="EMBL/GenBank/DDBJ databases">
        <title>Mycobacterium sp. nov.</title>
        <authorList>
            <person name="Papic B."/>
            <person name="Spicic S."/>
            <person name="Duvnjak S."/>
        </authorList>
    </citation>
    <scope>NUCLEOTIDE SEQUENCE [LARGE SCALE GENOMIC DNA]</scope>
    <source>
        <strain evidence="2 3">CVI_P4</strain>
    </source>
</reference>
<organism evidence="2 3">
    <name type="scientific">Mycobacterium pinniadriaticum</name>
    <dbReference type="NCBI Taxonomy" id="2994102"/>
    <lineage>
        <taxon>Bacteria</taxon>
        <taxon>Bacillati</taxon>
        <taxon>Actinomycetota</taxon>
        <taxon>Actinomycetes</taxon>
        <taxon>Mycobacteriales</taxon>
        <taxon>Mycobacteriaceae</taxon>
        <taxon>Mycobacterium</taxon>
    </lineage>
</organism>
<dbReference type="Pfam" id="PF22691">
    <property type="entry name" value="Thiolase_C_1"/>
    <property type="match status" value="1"/>
</dbReference>
<dbReference type="Gene3D" id="3.40.47.10">
    <property type="match status" value="1"/>
</dbReference>
<gene>
    <name evidence="2" type="ORF">ORI27_15795</name>
</gene>
<accession>A0ABT3SF84</accession>
<name>A0ABT3SF84_9MYCO</name>
<feature type="domain" description="Thiolase C-terminal" evidence="1">
    <location>
        <begin position="239"/>
        <end position="380"/>
    </location>
</feature>
<dbReference type="EMBL" id="JAPJDO010000012">
    <property type="protein sequence ID" value="MCX2938171.1"/>
    <property type="molecule type" value="Genomic_DNA"/>
</dbReference>
<dbReference type="InterPro" id="IPR016039">
    <property type="entry name" value="Thiolase-like"/>
</dbReference>
<evidence type="ECO:0000313" key="2">
    <source>
        <dbReference type="EMBL" id="MCX2938171.1"/>
    </source>
</evidence>
<comment type="caution">
    <text evidence="2">The sequence shown here is derived from an EMBL/GenBank/DDBJ whole genome shotgun (WGS) entry which is preliminary data.</text>
</comment>
<evidence type="ECO:0000259" key="1">
    <source>
        <dbReference type="Pfam" id="PF22691"/>
    </source>
</evidence>
<evidence type="ECO:0000313" key="3">
    <source>
        <dbReference type="Proteomes" id="UP001300745"/>
    </source>
</evidence>
<sequence>MGERRVAIAGVGLSDCGRVPDKTRLQLIQQASQAALADAGLAHTDVDGFGSVGAVLPPIEVSEYLGLRPVWGDSTNVGGAAWEVMAQHASAAIARGEIDVALLAYGSTARSDVRKKRRTGNMSIGSAGPLQFDAPYGHTLISKYAMAAKRHMHEFGTTVEQLAEVAVAARQWATMNPLAFARDPLTIEDVQSARMMADPYTQLHCCLRTDGGGAVVLVSEDRAKDLEKPPVWIMGSSHALSHTTMSEWTDFTESPCAVSGPKAFAQAGVTPEDIDVCQVYDSFTGTVLITLEGLGFCKKGEGGPFIAEGALRPGGALPTNTDGGGLSSCHPGMRGMFLMVEGVHQLRGECGDRQVPDARLCAVNATGGWFSSAATMILGT</sequence>
<dbReference type="PIRSF" id="PIRSF000429">
    <property type="entry name" value="Ac-CoA_Ac_transf"/>
    <property type="match status" value="1"/>
</dbReference>
<dbReference type="RefSeq" id="WP_265997903.1">
    <property type="nucleotide sequence ID" value="NZ_JAPJDN010000012.1"/>
</dbReference>